<protein>
    <recommendedName>
        <fullName evidence="3">Glycosyltransferase subfamily 4-like N-terminal domain-containing protein</fullName>
    </recommendedName>
</protein>
<dbReference type="AlphaFoldDB" id="A0A9W6G6T9"/>
<keyword evidence="2" id="KW-0808">Transferase</keyword>
<gene>
    <name evidence="4" type="ORF">GALLR39Z86_14210</name>
</gene>
<evidence type="ECO:0000313" key="5">
    <source>
        <dbReference type="Proteomes" id="UP001144313"/>
    </source>
</evidence>
<evidence type="ECO:0000256" key="1">
    <source>
        <dbReference type="ARBA" id="ARBA00022676"/>
    </source>
</evidence>
<dbReference type="PANTHER" id="PTHR12526:SF510">
    <property type="entry name" value="D-INOSITOL 3-PHOSPHATE GLYCOSYLTRANSFERASE"/>
    <property type="match status" value="1"/>
</dbReference>
<comment type="caution">
    <text evidence="4">The sequence shown here is derived from an EMBL/GenBank/DDBJ whole genome shotgun (WGS) entry which is preliminary data.</text>
</comment>
<dbReference type="EMBL" id="BSDT01000001">
    <property type="protein sequence ID" value="GLI41571.1"/>
    <property type="molecule type" value="Genomic_DNA"/>
</dbReference>
<dbReference type="Gene3D" id="3.40.50.2000">
    <property type="entry name" value="Glycogen Phosphorylase B"/>
    <property type="match status" value="2"/>
</dbReference>
<name>A0A9W6G6T9_9ACTN</name>
<evidence type="ECO:0000256" key="2">
    <source>
        <dbReference type="ARBA" id="ARBA00022679"/>
    </source>
</evidence>
<organism evidence="4 5">
    <name type="scientific">Glycomyces algeriensis</name>
    <dbReference type="NCBI Taxonomy" id="256037"/>
    <lineage>
        <taxon>Bacteria</taxon>
        <taxon>Bacillati</taxon>
        <taxon>Actinomycetota</taxon>
        <taxon>Actinomycetes</taxon>
        <taxon>Glycomycetales</taxon>
        <taxon>Glycomycetaceae</taxon>
        <taxon>Glycomyces</taxon>
    </lineage>
</organism>
<dbReference type="InterPro" id="IPR028098">
    <property type="entry name" value="Glyco_trans_4-like_N"/>
</dbReference>
<reference evidence="4" key="1">
    <citation type="submission" date="2022-12" db="EMBL/GenBank/DDBJ databases">
        <title>Reference genome sequencing for broad-spectrum identification of bacterial and archaeal isolates by mass spectrometry.</title>
        <authorList>
            <person name="Sekiguchi Y."/>
            <person name="Tourlousse D.M."/>
        </authorList>
    </citation>
    <scope>NUCLEOTIDE SEQUENCE</scope>
    <source>
        <strain evidence="4">LLR39Z86</strain>
    </source>
</reference>
<keyword evidence="1" id="KW-0328">Glycosyltransferase</keyword>
<dbReference type="Proteomes" id="UP001144313">
    <property type="component" value="Unassembled WGS sequence"/>
</dbReference>
<accession>A0A9W6G6T9</accession>
<proteinExistence type="predicted"/>
<dbReference type="GO" id="GO:0016757">
    <property type="term" value="F:glycosyltransferase activity"/>
    <property type="evidence" value="ECO:0007669"/>
    <property type="project" value="UniProtKB-KW"/>
</dbReference>
<dbReference type="PANTHER" id="PTHR12526">
    <property type="entry name" value="GLYCOSYLTRANSFERASE"/>
    <property type="match status" value="1"/>
</dbReference>
<dbReference type="Pfam" id="PF13439">
    <property type="entry name" value="Glyco_transf_4"/>
    <property type="match status" value="1"/>
</dbReference>
<sequence length="439" mass="48350">MTAPPRLLYLAFFFPPSRASGVYRSRAVANHFTRAGWDVTVLSGPVDHFTAASSGLDDALAATVDPSVRVVRPAFEGAPPAGWTRLLPRPLRAAADPMRRFGDFPEKYAGWSGNALREGLRLHGEHPFDLVLATGNPFSAFAAAESLGRRAGLPYVLDYRDSWTLDLFTNKPAFPEGHPSYQWEADFIASAAAVAFVNEPLRDWHAKRYPDAAERMSVVPNGWDPDVMAEAAAEPAPAGIVRFGYIGTVTAQQPVIRMAEGFRELRSRDLAFTPRLHLHGHLGYFADSAEKLQRKLGIGPFLSADEPDPDLIRYEGPVSKTAVGEVYARTDVLVFLAGGSRYVTSGKIFEYMATGKPIVSVHKDGSAAEEYLEHYPLWFKPESLEASRVAEALERAAEAALHPEPELTAAARAYARRFTRDHAVESLERQCRDLLDSDR</sequence>
<evidence type="ECO:0000313" key="4">
    <source>
        <dbReference type="EMBL" id="GLI41571.1"/>
    </source>
</evidence>
<dbReference type="SUPFAM" id="SSF53756">
    <property type="entry name" value="UDP-Glycosyltransferase/glycogen phosphorylase"/>
    <property type="match status" value="1"/>
</dbReference>
<feature type="domain" description="Glycosyltransferase subfamily 4-like N-terminal" evidence="3">
    <location>
        <begin position="29"/>
        <end position="226"/>
    </location>
</feature>
<evidence type="ECO:0000259" key="3">
    <source>
        <dbReference type="Pfam" id="PF13439"/>
    </source>
</evidence>
<keyword evidence="5" id="KW-1185">Reference proteome</keyword>
<dbReference type="RefSeq" id="WP_270117813.1">
    <property type="nucleotide sequence ID" value="NZ_BAAAOL010000013.1"/>
</dbReference>